<dbReference type="Proteomes" id="UP001153678">
    <property type="component" value="Unassembled WGS sequence"/>
</dbReference>
<gene>
    <name evidence="1" type="ORF">FWILDA_LOCUS16390</name>
</gene>
<comment type="caution">
    <text evidence="1">The sequence shown here is derived from an EMBL/GenBank/DDBJ whole genome shotgun (WGS) entry which is preliminary data.</text>
</comment>
<evidence type="ECO:0000313" key="1">
    <source>
        <dbReference type="EMBL" id="CAI2194066.1"/>
    </source>
</evidence>
<evidence type="ECO:0000313" key="2">
    <source>
        <dbReference type="Proteomes" id="UP001153678"/>
    </source>
</evidence>
<dbReference type="EMBL" id="CAMKVN010010394">
    <property type="protein sequence ID" value="CAI2194066.1"/>
    <property type="molecule type" value="Genomic_DNA"/>
</dbReference>
<keyword evidence="2" id="KW-1185">Reference proteome</keyword>
<reference evidence="1" key="1">
    <citation type="submission" date="2022-08" db="EMBL/GenBank/DDBJ databases">
        <authorList>
            <person name="Kallberg Y."/>
            <person name="Tangrot J."/>
            <person name="Rosling A."/>
        </authorList>
    </citation>
    <scope>NUCLEOTIDE SEQUENCE</scope>
    <source>
        <strain evidence="1">Wild A</strain>
    </source>
</reference>
<dbReference type="AlphaFoldDB" id="A0A9W4T4G2"/>
<proteinExistence type="predicted"/>
<accession>A0A9W4T4G2</accession>
<sequence length="57" mass="6465">SVQVLIIDEVGETYKAVRIARSSASVDENELRRSVALKQWTDINCKVEVLVKLAEYE</sequence>
<feature type="non-terminal residue" evidence="1">
    <location>
        <position position="57"/>
    </location>
</feature>
<protein>
    <submittedName>
        <fullName evidence="1">3475_t:CDS:1</fullName>
    </submittedName>
</protein>
<name>A0A9W4T4G2_9GLOM</name>
<organism evidence="1 2">
    <name type="scientific">Funneliformis geosporum</name>
    <dbReference type="NCBI Taxonomy" id="1117311"/>
    <lineage>
        <taxon>Eukaryota</taxon>
        <taxon>Fungi</taxon>
        <taxon>Fungi incertae sedis</taxon>
        <taxon>Mucoromycota</taxon>
        <taxon>Glomeromycotina</taxon>
        <taxon>Glomeromycetes</taxon>
        <taxon>Glomerales</taxon>
        <taxon>Glomeraceae</taxon>
        <taxon>Funneliformis</taxon>
    </lineage>
</organism>